<dbReference type="EMBL" id="REGN01002701">
    <property type="protein sequence ID" value="RNA26639.1"/>
    <property type="molecule type" value="Genomic_DNA"/>
</dbReference>
<dbReference type="AlphaFoldDB" id="A0A3M7RT49"/>
<comment type="caution">
    <text evidence="1">The sequence shown here is derived from an EMBL/GenBank/DDBJ whole genome shotgun (WGS) entry which is preliminary data.</text>
</comment>
<proteinExistence type="predicted"/>
<evidence type="ECO:0000313" key="1">
    <source>
        <dbReference type="EMBL" id="RNA26639.1"/>
    </source>
</evidence>
<accession>A0A3M7RT49</accession>
<keyword evidence="2" id="KW-1185">Reference proteome</keyword>
<protein>
    <submittedName>
        <fullName evidence="1">Uncharacterized protein</fullName>
    </submittedName>
</protein>
<dbReference type="Proteomes" id="UP000276133">
    <property type="component" value="Unassembled WGS sequence"/>
</dbReference>
<organism evidence="1 2">
    <name type="scientific">Brachionus plicatilis</name>
    <name type="common">Marine rotifer</name>
    <name type="synonym">Brachionus muelleri</name>
    <dbReference type="NCBI Taxonomy" id="10195"/>
    <lineage>
        <taxon>Eukaryota</taxon>
        <taxon>Metazoa</taxon>
        <taxon>Spiralia</taxon>
        <taxon>Gnathifera</taxon>
        <taxon>Rotifera</taxon>
        <taxon>Eurotatoria</taxon>
        <taxon>Monogononta</taxon>
        <taxon>Pseudotrocha</taxon>
        <taxon>Ploima</taxon>
        <taxon>Brachionidae</taxon>
        <taxon>Brachionus</taxon>
    </lineage>
</organism>
<evidence type="ECO:0000313" key="2">
    <source>
        <dbReference type="Proteomes" id="UP000276133"/>
    </source>
</evidence>
<gene>
    <name evidence="1" type="ORF">BpHYR1_009936</name>
</gene>
<sequence length="138" mass="16181">MFLINNNILQVNNFNFKCKSLDAKECIQMLDFDYVLKNDPILAQPNPLTFSAIIFLYQTDAHFITYLKKNLFATKNMKIIKEIFLALSFFFLEQKAAQLKNAVTFIAYLNKYFSRGCKSLVTKIFFSYHISISYRTLL</sequence>
<reference evidence="1 2" key="1">
    <citation type="journal article" date="2018" name="Sci. Rep.">
        <title>Genomic signatures of local adaptation to the degree of environmental predictability in rotifers.</title>
        <authorList>
            <person name="Franch-Gras L."/>
            <person name="Hahn C."/>
            <person name="Garcia-Roger E.M."/>
            <person name="Carmona M.J."/>
            <person name="Serra M."/>
            <person name="Gomez A."/>
        </authorList>
    </citation>
    <scope>NUCLEOTIDE SEQUENCE [LARGE SCALE GENOMIC DNA]</scope>
    <source>
        <strain evidence="1">HYR1</strain>
    </source>
</reference>
<name>A0A3M7RT49_BRAPC</name>